<evidence type="ECO:0000259" key="6">
    <source>
        <dbReference type="PROSITE" id="PS50850"/>
    </source>
</evidence>
<dbReference type="RefSeq" id="WP_341629158.1">
    <property type="nucleotide sequence ID" value="NZ_JBAKBA010000055.1"/>
</dbReference>
<dbReference type="PANTHER" id="PTHR23501:SF197">
    <property type="entry name" value="COMD"/>
    <property type="match status" value="1"/>
</dbReference>
<feature type="transmembrane region" description="Helical" evidence="5">
    <location>
        <begin position="441"/>
        <end position="461"/>
    </location>
</feature>
<dbReference type="Proteomes" id="UP001366060">
    <property type="component" value="Unassembled WGS sequence"/>
</dbReference>
<feature type="transmembrane region" description="Helical" evidence="5">
    <location>
        <begin position="79"/>
        <end position="97"/>
    </location>
</feature>
<feature type="transmembrane region" description="Helical" evidence="5">
    <location>
        <begin position="305"/>
        <end position="322"/>
    </location>
</feature>
<keyword evidence="4 5" id="KW-0472">Membrane</keyword>
<feature type="transmembrane region" description="Helical" evidence="5">
    <location>
        <begin position="268"/>
        <end position="293"/>
    </location>
</feature>
<dbReference type="PROSITE" id="PS50850">
    <property type="entry name" value="MFS"/>
    <property type="match status" value="1"/>
</dbReference>
<feature type="transmembrane region" description="Helical" evidence="5">
    <location>
        <begin position="198"/>
        <end position="219"/>
    </location>
</feature>
<evidence type="ECO:0000256" key="5">
    <source>
        <dbReference type="SAM" id="Phobius"/>
    </source>
</evidence>
<name>A0ABU9HFT0_9GAMM</name>
<dbReference type="PANTHER" id="PTHR23501">
    <property type="entry name" value="MAJOR FACILITATOR SUPERFAMILY"/>
    <property type="match status" value="1"/>
</dbReference>
<proteinExistence type="predicted"/>
<comment type="subcellular location">
    <subcellularLocation>
        <location evidence="1">Membrane</location>
        <topology evidence="1">Multi-pass membrane protein</topology>
    </subcellularLocation>
</comment>
<dbReference type="Pfam" id="PF07690">
    <property type="entry name" value="MFS_1"/>
    <property type="match status" value="1"/>
</dbReference>
<keyword evidence="2 5" id="KW-0812">Transmembrane</keyword>
<reference evidence="7 8" key="1">
    <citation type="submission" date="2024-02" db="EMBL/GenBank/DDBJ databases">
        <title>Bacteria isolated from the canopy kelp, Nereocystis luetkeana.</title>
        <authorList>
            <person name="Pfister C.A."/>
            <person name="Younker I.T."/>
            <person name="Light S.H."/>
        </authorList>
    </citation>
    <scope>NUCLEOTIDE SEQUENCE [LARGE SCALE GENOMIC DNA]</scope>
    <source>
        <strain evidence="7 8">TI.2.07</strain>
    </source>
</reference>
<dbReference type="Gene3D" id="1.20.1720.10">
    <property type="entry name" value="Multidrug resistance protein D"/>
    <property type="match status" value="1"/>
</dbReference>
<feature type="transmembrane region" description="Helical" evidence="5">
    <location>
        <begin position="334"/>
        <end position="353"/>
    </location>
</feature>
<keyword evidence="8" id="KW-1185">Reference proteome</keyword>
<dbReference type="EMBL" id="JBAKBA010000055">
    <property type="protein sequence ID" value="MEL0660765.1"/>
    <property type="molecule type" value="Genomic_DNA"/>
</dbReference>
<feature type="transmembrane region" description="Helical" evidence="5">
    <location>
        <begin position="167"/>
        <end position="186"/>
    </location>
</feature>
<evidence type="ECO:0000256" key="2">
    <source>
        <dbReference type="ARBA" id="ARBA00022692"/>
    </source>
</evidence>
<evidence type="ECO:0000256" key="4">
    <source>
        <dbReference type="ARBA" id="ARBA00023136"/>
    </source>
</evidence>
<dbReference type="CDD" id="cd17502">
    <property type="entry name" value="MFS_Azr1_MDR_like"/>
    <property type="match status" value="1"/>
</dbReference>
<dbReference type="InterPro" id="IPR011701">
    <property type="entry name" value="MFS"/>
</dbReference>
<feature type="transmembrane region" description="Helical" evidence="5">
    <location>
        <begin position="12"/>
        <end position="36"/>
    </location>
</feature>
<gene>
    <name evidence="7" type="ORF">V6255_16655</name>
</gene>
<feature type="domain" description="Major facilitator superfamily (MFS) profile" evidence="6">
    <location>
        <begin position="14"/>
        <end position="464"/>
    </location>
</feature>
<dbReference type="PROSITE" id="PS51318">
    <property type="entry name" value="TAT"/>
    <property type="match status" value="1"/>
</dbReference>
<protein>
    <submittedName>
        <fullName evidence="7">MDR family MFS transporter</fullName>
    </submittedName>
</protein>
<feature type="transmembrane region" description="Helical" evidence="5">
    <location>
        <begin position="141"/>
        <end position="161"/>
    </location>
</feature>
<evidence type="ECO:0000256" key="3">
    <source>
        <dbReference type="ARBA" id="ARBA00022989"/>
    </source>
</evidence>
<dbReference type="InterPro" id="IPR006311">
    <property type="entry name" value="TAT_signal"/>
</dbReference>
<feature type="transmembrane region" description="Helical" evidence="5">
    <location>
        <begin position="48"/>
        <end position="67"/>
    </location>
</feature>
<dbReference type="Gene3D" id="1.20.1250.20">
    <property type="entry name" value="MFS general substrate transporter like domains"/>
    <property type="match status" value="1"/>
</dbReference>
<dbReference type="InterPro" id="IPR020846">
    <property type="entry name" value="MFS_dom"/>
</dbReference>
<feature type="transmembrane region" description="Helical" evidence="5">
    <location>
        <begin position="359"/>
        <end position="382"/>
    </location>
</feature>
<feature type="transmembrane region" description="Helical" evidence="5">
    <location>
        <begin position="225"/>
        <end position="247"/>
    </location>
</feature>
<evidence type="ECO:0000313" key="8">
    <source>
        <dbReference type="Proteomes" id="UP001366060"/>
    </source>
</evidence>
<organism evidence="7 8">
    <name type="scientific">Psychromonas arctica</name>
    <dbReference type="NCBI Taxonomy" id="168275"/>
    <lineage>
        <taxon>Bacteria</taxon>
        <taxon>Pseudomonadati</taxon>
        <taxon>Pseudomonadota</taxon>
        <taxon>Gammaproteobacteria</taxon>
        <taxon>Alteromonadales</taxon>
        <taxon>Psychromonadaceae</taxon>
        <taxon>Psychromonas</taxon>
    </lineage>
</organism>
<keyword evidence="3 5" id="KW-1133">Transmembrane helix</keyword>
<dbReference type="InterPro" id="IPR036259">
    <property type="entry name" value="MFS_trans_sf"/>
</dbReference>
<accession>A0ABU9HFT0</accession>
<comment type="caution">
    <text evidence="7">The sequence shown here is derived from an EMBL/GenBank/DDBJ whole genome shotgun (WGS) entry which is preliminary data.</text>
</comment>
<dbReference type="PROSITE" id="PS00217">
    <property type="entry name" value="SUGAR_TRANSPORT_2"/>
    <property type="match status" value="1"/>
</dbReference>
<evidence type="ECO:0000256" key="1">
    <source>
        <dbReference type="ARBA" id="ARBA00004141"/>
    </source>
</evidence>
<evidence type="ECO:0000313" key="7">
    <source>
        <dbReference type="EMBL" id="MEL0660765.1"/>
    </source>
</evidence>
<feature type="transmembrane region" description="Helical" evidence="5">
    <location>
        <begin position="403"/>
        <end position="421"/>
    </location>
</feature>
<sequence length="474" mass="51226">MSSKTLDRRTFLVFFSAVFLPMFLAAVDLTILATATPSIVSDLGQLHLSSWIAIGYLLATVASVPVYGWLGDRYGRRNILIWALGIFCIGSIVGALANNMYEMIVSRVIQGIGGGGLMSLSQALIAELIPPRQRAKYQGYFASMFACASIGGPVIGGIVVTHYSWHWLFWANIPLALIAVWRLLCLKGDTVLENRNRPIDRVGLIVFPVLCTLFLYWISVAGQDFEWWSLSSFNYLSIILLLITIFYRNQLRHPTPFLPNELLKNRAIYIPLITSMLFAACMFALIFFMPIYLQLGLKTNAATSGLLLLPLTIGQISGALISGRVMARTGIPKYIPVVGMSLSTCGFIALGSFTPNPILIGLLGMLCGIGFGTVMPTTQLVIQTVGGKANVGSVTALASLCRNLGAAIGTALFGVLIYALLPSFDHNTSIEVLINGPKEAVITAFQTSFYVAAIIAFLAAINAARAPIISLGNE</sequence>
<dbReference type="InterPro" id="IPR005829">
    <property type="entry name" value="Sugar_transporter_CS"/>
</dbReference>
<feature type="transmembrane region" description="Helical" evidence="5">
    <location>
        <begin position="109"/>
        <end position="129"/>
    </location>
</feature>
<dbReference type="SUPFAM" id="SSF103473">
    <property type="entry name" value="MFS general substrate transporter"/>
    <property type="match status" value="1"/>
</dbReference>